<organism evidence="2 3">
    <name type="scientific">Oryza sativa subsp. indica</name>
    <name type="common">Rice</name>
    <dbReference type="NCBI Taxonomy" id="39946"/>
    <lineage>
        <taxon>Eukaryota</taxon>
        <taxon>Viridiplantae</taxon>
        <taxon>Streptophyta</taxon>
        <taxon>Embryophyta</taxon>
        <taxon>Tracheophyta</taxon>
        <taxon>Spermatophyta</taxon>
        <taxon>Magnoliopsida</taxon>
        <taxon>Liliopsida</taxon>
        <taxon>Poales</taxon>
        <taxon>Poaceae</taxon>
        <taxon>BOP clade</taxon>
        <taxon>Oryzoideae</taxon>
        <taxon>Oryzeae</taxon>
        <taxon>Oryzinae</taxon>
        <taxon>Oryza</taxon>
        <taxon>Oryza sativa</taxon>
    </lineage>
</organism>
<accession>B8B280</accession>
<dbReference type="Proteomes" id="UP000007015">
    <property type="component" value="Chromosome 6"/>
</dbReference>
<dbReference type="AlphaFoldDB" id="B8B280"/>
<protein>
    <submittedName>
        <fullName evidence="2">Uncharacterized protein</fullName>
    </submittedName>
</protein>
<name>B8B280_ORYSI</name>
<feature type="region of interest" description="Disordered" evidence="1">
    <location>
        <begin position="28"/>
        <end position="73"/>
    </location>
</feature>
<sequence>MGEINIPFKSGVVSAGARSNSLAHTLLPAAPERGFHEAVEAPRPGHPPERGETEAEAEAGAHLSASPSPEGSQ</sequence>
<gene>
    <name evidence="2" type="ORF">OsI_24408</name>
</gene>
<proteinExistence type="predicted"/>
<evidence type="ECO:0000313" key="2">
    <source>
        <dbReference type="EMBL" id="EEC81288.1"/>
    </source>
</evidence>
<keyword evidence="3" id="KW-1185">Reference proteome</keyword>
<reference evidence="2 3" key="1">
    <citation type="journal article" date="2005" name="PLoS Biol.">
        <title>The genomes of Oryza sativa: a history of duplications.</title>
        <authorList>
            <person name="Yu J."/>
            <person name="Wang J."/>
            <person name="Lin W."/>
            <person name="Li S."/>
            <person name="Li H."/>
            <person name="Zhou J."/>
            <person name="Ni P."/>
            <person name="Dong W."/>
            <person name="Hu S."/>
            <person name="Zeng C."/>
            <person name="Zhang J."/>
            <person name="Zhang Y."/>
            <person name="Li R."/>
            <person name="Xu Z."/>
            <person name="Li S."/>
            <person name="Li X."/>
            <person name="Zheng H."/>
            <person name="Cong L."/>
            <person name="Lin L."/>
            <person name="Yin J."/>
            <person name="Geng J."/>
            <person name="Li G."/>
            <person name="Shi J."/>
            <person name="Liu J."/>
            <person name="Lv H."/>
            <person name="Li J."/>
            <person name="Wang J."/>
            <person name="Deng Y."/>
            <person name="Ran L."/>
            <person name="Shi X."/>
            <person name="Wang X."/>
            <person name="Wu Q."/>
            <person name="Li C."/>
            <person name="Ren X."/>
            <person name="Wang J."/>
            <person name="Wang X."/>
            <person name="Li D."/>
            <person name="Liu D."/>
            <person name="Zhang X."/>
            <person name="Ji Z."/>
            <person name="Zhao W."/>
            <person name="Sun Y."/>
            <person name="Zhang Z."/>
            <person name="Bao J."/>
            <person name="Han Y."/>
            <person name="Dong L."/>
            <person name="Ji J."/>
            <person name="Chen P."/>
            <person name="Wu S."/>
            <person name="Liu J."/>
            <person name="Xiao Y."/>
            <person name="Bu D."/>
            <person name="Tan J."/>
            <person name="Yang L."/>
            <person name="Ye C."/>
            <person name="Zhang J."/>
            <person name="Xu J."/>
            <person name="Zhou Y."/>
            <person name="Yu Y."/>
            <person name="Zhang B."/>
            <person name="Zhuang S."/>
            <person name="Wei H."/>
            <person name="Liu B."/>
            <person name="Lei M."/>
            <person name="Yu H."/>
            <person name="Li Y."/>
            <person name="Xu H."/>
            <person name="Wei S."/>
            <person name="He X."/>
            <person name="Fang L."/>
            <person name="Zhang Z."/>
            <person name="Zhang Y."/>
            <person name="Huang X."/>
            <person name="Su Z."/>
            <person name="Tong W."/>
            <person name="Li J."/>
            <person name="Tong Z."/>
            <person name="Li S."/>
            <person name="Ye J."/>
            <person name="Wang L."/>
            <person name="Fang L."/>
            <person name="Lei T."/>
            <person name="Chen C."/>
            <person name="Chen H."/>
            <person name="Xu Z."/>
            <person name="Li H."/>
            <person name="Huang H."/>
            <person name="Zhang F."/>
            <person name="Xu H."/>
            <person name="Li N."/>
            <person name="Zhao C."/>
            <person name="Li S."/>
            <person name="Dong L."/>
            <person name="Huang Y."/>
            <person name="Li L."/>
            <person name="Xi Y."/>
            <person name="Qi Q."/>
            <person name="Li W."/>
            <person name="Zhang B."/>
            <person name="Hu W."/>
            <person name="Zhang Y."/>
            <person name="Tian X."/>
            <person name="Jiao Y."/>
            <person name="Liang X."/>
            <person name="Jin J."/>
            <person name="Gao L."/>
            <person name="Zheng W."/>
            <person name="Hao B."/>
            <person name="Liu S."/>
            <person name="Wang W."/>
            <person name="Yuan L."/>
            <person name="Cao M."/>
            <person name="McDermott J."/>
            <person name="Samudrala R."/>
            <person name="Wang J."/>
            <person name="Wong G.K."/>
            <person name="Yang H."/>
        </authorList>
    </citation>
    <scope>NUCLEOTIDE SEQUENCE [LARGE SCALE GENOMIC DNA]</scope>
    <source>
        <strain evidence="3">cv. 93-11</strain>
    </source>
</reference>
<dbReference type="EMBL" id="CM000131">
    <property type="protein sequence ID" value="EEC81288.1"/>
    <property type="molecule type" value="Genomic_DNA"/>
</dbReference>
<evidence type="ECO:0000313" key="3">
    <source>
        <dbReference type="Proteomes" id="UP000007015"/>
    </source>
</evidence>
<dbReference type="HOGENOM" id="CLU_2709177_0_0_1"/>
<evidence type="ECO:0000256" key="1">
    <source>
        <dbReference type="SAM" id="MobiDB-lite"/>
    </source>
</evidence>
<dbReference type="Gramene" id="BGIOSGA023578-TA">
    <property type="protein sequence ID" value="BGIOSGA023578-PA"/>
    <property type="gene ID" value="BGIOSGA023578"/>
</dbReference>